<evidence type="ECO:0000256" key="3">
    <source>
        <dbReference type="ARBA" id="ARBA00023163"/>
    </source>
</evidence>
<dbReference type="eggNOG" id="COG0250">
    <property type="taxonomic scope" value="Bacteria"/>
</dbReference>
<dbReference type="CDD" id="cd06091">
    <property type="entry name" value="KOW_NusG"/>
    <property type="match status" value="1"/>
</dbReference>
<dbReference type="EMBL" id="CP001349">
    <property type="protein sequence ID" value="ACL61732.1"/>
    <property type="molecule type" value="Genomic_DNA"/>
</dbReference>
<accession>B8IIT7</accession>
<dbReference type="KEGG" id="mno:Mnod_6990"/>
<dbReference type="Proteomes" id="UP000008207">
    <property type="component" value="Chromosome"/>
</dbReference>
<dbReference type="InterPro" id="IPR036735">
    <property type="entry name" value="NGN_dom_sf"/>
</dbReference>
<dbReference type="InterPro" id="IPR043425">
    <property type="entry name" value="NusG-like"/>
</dbReference>
<dbReference type="HOGENOM" id="CLU_1089090_0_0_5"/>
<dbReference type="PANTHER" id="PTHR30265:SF7">
    <property type="entry name" value="TRANSCRIPTION ANTITERMINATION PROTEIN RFAH"/>
    <property type="match status" value="1"/>
</dbReference>
<evidence type="ECO:0000256" key="2">
    <source>
        <dbReference type="ARBA" id="ARBA00023015"/>
    </source>
</evidence>
<name>B8IIT7_METNO</name>
<dbReference type="GO" id="GO:0031564">
    <property type="term" value="P:transcription antitermination"/>
    <property type="evidence" value="ECO:0007669"/>
    <property type="project" value="UniProtKB-KW"/>
</dbReference>
<organism evidence="5 6">
    <name type="scientific">Methylobacterium nodulans (strain LMG 21967 / CNCM I-2342 / ORS 2060)</name>
    <dbReference type="NCBI Taxonomy" id="460265"/>
    <lineage>
        <taxon>Bacteria</taxon>
        <taxon>Pseudomonadati</taxon>
        <taxon>Pseudomonadota</taxon>
        <taxon>Alphaproteobacteria</taxon>
        <taxon>Hyphomicrobiales</taxon>
        <taxon>Methylobacteriaceae</taxon>
        <taxon>Methylobacterium</taxon>
    </lineage>
</organism>
<dbReference type="GO" id="GO:0005829">
    <property type="term" value="C:cytosol"/>
    <property type="evidence" value="ECO:0007669"/>
    <property type="project" value="TreeGrafter"/>
</dbReference>
<dbReference type="GO" id="GO:0032784">
    <property type="term" value="P:regulation of DNA-templated transcription elongation"/>
    <property type="evidence" value="ECO:0007669"/>
    <property type="project" value="InterPro"/>
</dbReference>
<dbReference type="GO" id="GO:0006354">
    <property type="term" value="P:DNA-templated transcription elongation"/>
    <property type="evidence" value="ECO:0007669"/>
    <property type="project" value="InterPro"/>
</dbReference>
<dbReference type="OrthoDB" id="9787731at2"/>
<keyword evidence="2" id="KW-0805">Transcription regulation</keyword>
<dbReference type="InterPro" id="IPR008991">
    <property type="entry name" value="Translation_prot_SH3-like_sf"/>
</dbReference>
<evidence type="ECO:0000313" key="6">
    <source>
        <dbReference type="Proteomes" id="UP000008207"/>
    </source>
</evidence>
<gene>
    <name evidence="5" type="ordered locus">Mnod_6990</name>
</gene>
<feature type="region of interest" description="Disordered" evidence="4">
    <location>
        <begin position="1"/>
        <end position="86"/>
    </location>
</feature>
<evidence type="ECO:0000256" key="4">
    <source>
        <dbReference type="SAM" id="MobiDB-lite"/>
    </source>
</evidence>
<keyword evidence="6" id="KW-1185">Reference proteome</keyword>
<dbReference type="PRINTS" id="PR00338">
    <property type="entry name" value="NUSGTNSCPFCT"/>
</dbReference>
<dbReference type="SUPFAM" id="SSF82679">
    <property type="entry name" value="N-utilization substance G protein NusG, N-terminal domain"/>
    <property type="match status" value="1"/>
</dbReference>
<proteinExistence type="predicted"/>
<dbReference type="InterPro" id="IPR001062">
    <property type="entry name" value="Transcrpt_antiterm_NusG"/>
</dbReference>
<sequence>MTPEQRRRRRRREKARRERSRLTAEAARRSLHPQGEQQREALATLAADVESAQEAAGGRSADAEEVPPSSQKTARGPDNRPESAIDAGRRWHVVVAKPRYARRAAKDLNRAGIPAVLTDERVEVVAENGRRRIVQRQLLRRVLFVGLKAGAPVDAVHGETYFVRDAVRDGLGRPIVVPPNELSQFVQALSDTLTERDPSAFEPGDEVWIKDGPFASFNGVVEDADFVTRRLKVGVQIFGRISSVGLDFSQVERT</sequence>
<dbReference type="STRING" id="460265.Mnod_6990"/>
<evidence type="ECO:0000313" key="5">
    <source>
        <dbReference type="EMBL" id="ACL61732.1"/>
    </source>
</evidence>
<protein>
    <submittedName>
        <fullName evidence="5">NusG antitermination factor</fullName>
    </submittedName>
</protein>
<dbReference type="Gene3D" id="3.30.70.940">
    <property type="entry name" value="NusG, N-terminal domain"/>
    <property type="match status" value="1"/>
</dbReference>
<keyword evidence="1" id="KW-0889">Transcription antitermination</keyword>
<feature type="compositionally biased region" description="Basic residues" evidence="4">
    <location>
        <begin position="1"/>
        <end position="19"/>
    </location>
</feature>
<keyword evidence="3" id="KW-0804">Transcription</keyword>
<dbReference type="SUPFAM" id="SSF50104">
    <property type="entry name" value="Translation proteins SH3-like domain"/>
    <property type="match status" value="1"/>
</dbReference>
<evidence type="ECO:0000256" key="1">
    <source>
        <dbReference type="ARBA" id="ARBA00022814"/>
    </source>
</evidence>
<dbReference type="AlphaFoldDB" id="B8IIT7"/>
<feature type="compositionally biased region" description="Basic and acidic residues" evidence="4">
    <location>
        <begin position="75"/>
        <end position="86"/>
    </location>
</feature>
<dbReference type="RefSeq" id="WP_015933295.1">
    <property type="nucleotide sequence ID" value="NC_011894.1"/>
</dbReference>
<dbReference type="PANTHER" id="PTHR30265">
    <property type="entry name" value="RHO-INTERACTING TRANSCRIPTION TERMINATION FACTOR NUSG"/>
    <property type="match status" value="1"/>
</dbReference>
<reference evidence="5 6" key="1">
    <citation type="submission" date="2009-01" db="EMBL/GenBank/DDBJ databases">
        <title>Complete sequence of chromosome of Methylobacterium nodulans ORS 2060.</title>
        <authorList>
            <consortium name="US DOE Joint Genome Institute"/>
            <person name="Lucas S."/>
            <person name="Copeland A."/>
            <person name="Lapidus A."/>
            <person name="Glavina del Rio T."/>
            <person name="Dalin E."/>
            <person name="Tice H."/>
            <person name="Bruce D."/>
            <person name="Goodwin L."/>
            <person name="Pitluck S."/>
            <person name="Sims D."/>
            <person name="Brettin T."/>
            <person name="Detter J.C."/>
            <person name="Han C."/>
            <person name="Larimer F."/>
            <person name="Land M."/>
            <person name="Hauser L."/>
            <person name="Kyrpides N."/>
            <person name="Ivanova N."/>
            <person name="Marx C.J."/>
            <person name="Richardson P."/>
        </authorList>
    </citation>
    <scope>NUCLEOTIDE SEQUENCE [LARGE SCALE GENOMIC DNA]</scope>
    <source>
        <strain evidence="6">LMG 21967 / CNCM I-2342 / ORS 2060</strain>
    </source>
</reference>